<evidence type="ECO:0000256" key="1">
    <source>
        <dbReference type="ARBA" id="ARBA00022527"/>
    </source>
</evidence>
<gene>
    <name evidence="3" type="ORF">BD293_3193</name>
</gene>
<dbReference type="InterPro" id="IPR003594">
    <property type="entry name" value="HATPase_dom"/>
</dbReference>
<dbReference type="InterPro" id="IPR050267">
    <property type="entry name" value="Anti-sigma-factor_SerPK"/>
</dbReference>
<dbReference type="SUPFAM" id="SSF55874">
    <property type="entry name" value="ATPase domain of HSP90 chaperone/DNA topoisomerase II/histidine kinase"/>
    <property type="match status" value="1"/>
</dbReference>
<keyword evidence="1" id="KW-0723">Serine/threonine-protein kinase</keyword>
<dbReference type="CDD" id="cd16936">
    <property type="entry name" value="HATPase_RsbW-like"/>
    <property type="match status" value="1"/>
</dbReference>
<name>A0A543KHF2_9RHOB</name>
<sequence>MTQVASAISGCGGLRTKAAERSFGKEHAQAGQTDPSRTLRLACWANLTEVRGTLQHIHDFLTVQDLPCETVDDLDLVLSEALSNIVRHGNMGGDGRIDCHLVIRDISVECRLSDTGVAFDPSGAGLTAPDPMAFSEGGYGWFLIRSLTHHITYARDGACNVLCFSILRCAGCGSEWCRAACQ</sequence>
<protein>
    <submittedName>
        <fullName evidence="3">Serine/threonine-protein kinase RsbW</fullName>
    </submittedName>
</protein>
<dbReference type="EMBL" id="VFPT01000001">
    <property type="protein sequence ID" value="TQM94513.1"/>
    <property type="molecule type" value="Genomic_DNA"/>
</dbReference>
<dbReference type="OrthoDB" id="9792240at2"/>
<feature type="domain" description="Histidine kinase/HSP90-like ATPase" evidence="2">
    <location>
        <begin position="44"/>
        <end position="165"/>
    </location>
</feature>
<dbReference type="PANTHER" id="PTHR35526">
    <property type="entry name" value="ANTI-SIGMA-F FACTOR RSBW-RELATED"/>
    <property type="match status" value="1"/>
</dbReference>
<dbReference type="PANTHER" id="PTHR35526:SF3">
    <property type="entry name" value="ANTI-SIGMA-F FACTOR RSBW"/>
    <property type="match status" value="1"/>
</dbReference>
<dbReference type="Proteomes" id="UP000320582">
    <property type="component" value="Unassembled WGS sequence"/>
</dbReference>
<evidence type="ECO:0000259" key="2">
    <source>
        <dbReference type="Pfam" id="PF13581"/>
    </source>
</evidence>
<reference evidence="3 4" key="1">
    <citation type="submission" date="2019-06" db="EMBL/GenBank/DDBJ databases">
        <title>Genomic Encyclopedia of Archaeal and Bacterial Type Strains, Phase II (KMG-II): from individual species to whole genera.</title>
        <authorList>
            <person name="Goeker M."/>
        </authorList>
    </citation>
    <scope>NUCLEOTIDE SEQUENCE [LARGE SCALE GENOMIC DNA]</scope>
    <source>
        <strain evidence="3 4">DSM 18423</strain>
    </source>
</reference>
<evidence type="ECO:0000313" key="3">
    <source>
        <dbReference type="EMBL" id="TQM94513.1"/>
    </source>
</evidence>
<keyword evidence="3" id="KW-0808">Transferase</keyword>
<dbReference type="AlphaFoldDB" id="A0A543KHF2"/>
<organism evidence="3 4">
    <name type="scientific">Roseinatronobacter monicus</name>
    <dbReference type="NCBI Taxonomy" id="393481"/>
    <lineage>
        <taxon>Bacteria</taxon>
        <taxon>Pseudomonadati</taxon>
        <taxon>Pseudomonadota</taxon>
        <taxon>Alphaproteobacteria</taxon>
        <taxon>Rhodobacterales</taxon>
        <taxon>Paracoccaceae</taxon>
        <taxon>Roseinatronobacter</taxon>
    </lineage>
</organism>
<dbReference type="GO" id="GO:0004674">
    <property type="term" value="F:protein serine/threonine kinase activity"/>
    <property type="evidence" value="ECO:0007669"/>
    <property type="project" value="UniProtKB-KW"/>
</dbReference>
<accession>A0A543KHF2</accession>
<evidence type="ECO:0000313" key="4">
    <source>
        <dbReference type="Proteomes" id="UP000320582"/>
    </source>
</evidence>
<comment type="caution">
    <text evidence="3">The sequence shown here is derived from an EMBL/GenBank/DDBJ whole genome shotgun (WGS) entry which is preliminary data.</text>
</comment>
<dbReference type="Pfam" id="PF13581">
    <property type="entry name" value="HATPase_c_2"/>
    <property type="match status" value="1"/>
</dbReference>
<dbReference type="Gene3D" id="3.30.565.10">
    <property type="entry name" value="Histidine kinase-like ATPase, C-terminal domain"/>
    <property type="match status" value="1"/>
</dbReference>
<keyword evidence="4" id="KW-1185">Reference proteome</keyword>
<proteinExistence type="predicted"/>
<dbReference type="RefSeq" id="WP_142083266.1">
    <property type="nucleotide sequence ID" value="NZ_VFPT01000001.1"/>
</dbReference>
<keyword evidence="3" id="KW-0418">Kinase</keyword>
<dbReference type="InterPro" id="IPR036890">
    <property type="entry name" value="HATPase_C_sf"/>
</dbReference>